<evidence type="ECO:0000256" key="1">
    <source>
        <dbReference type="SAM" id="Phobius"/>
    </source>
</evidence>
<feature type="transmembrane region" description="Helical" evidence="1">
    <location>
        <begin position="73"/>
        <end position="90"/>
    </location>
</feature>
<keyword evidence="1" id="KW-0812">Transmembrane</keyword>
<dbReference type="RefSeq" id="WP_135245742.1">
    <property type="nucleotide sequence ID" value="NZ_SIHO01000002.1"/>
</dbReference>
<dbReference type="EMBL" id="SIHO01000002">
    <property type="protein sequence ID" value="TFU03150.1"/>
    <property type="molecule type" value="Genomic_DNA"/>
</dbReference>
<feature type="transmembrane region" description="Helical" evidence="1">
    <location>
        <begin position="6"/>
        <end position="29"/>
    </location>
</feature>
<protein>
    <recommendedName>
        <fullName evidence="4">Modulator of FtsH protease</fullName>
    </recommendedName>
</protein>
<sequence length="170" mass="17994">MLNDWSNFFGLTGAAAATLVGLLFVVVTLSNGLSTSRTREIADASMTPALYSFASVLLQSMIALVPWHSDHLSGLILVLLGVAGTIYRIGGIRMRRRVQLSAIDGAVDWVTYNLIPVAASLCLAAGGGGLLTSARYGPFAVAVSSTLFLFCGIYQAWTETLALIALRDKP</sequence>
<evidence type="ECO:0008006" key="4">
    <source>
        <dbReference type="Google" id="ProtNLM"/>
    </source>
</evidence>
<feature type="transmembrane region" description="Helical" evidence="1">
    <location>
        <begin position="136"/>
        <end position="157"/>
    </location>
</feature>
<evidence type="ECO:0000313" key="2">
    <source>
        <dbReference type="EMBL" id="TFU03150.1"/>
    </source>
</evidence>
<proteinExistence type="predicted"/>
<feature type="transmembrane region" description="Helical" evidence="1">
    <location>
        <begin position="49"/>
        <end position="67"/>
    </location>
</feature>
<keyword evidence="1" id="KW-0472">Membrane</keyword>
<dbReference type="AlphaFoldDB" id="A0A4Y9EN73"/>
<name>A0A4Y9EN73_9SPHN</name>
<keyword evidence="3" id="KW-1185">Reference proteome</keyword>
<organism evidence="2 3">
    <name type="scientific">Glacieibacterium arshaanense</name>
    <dbReference type="NCBI Taxonomy" id="2511025"/>
    <lineage>
        <taxon>Bacteria</taxon>
        <taxon>Pseudomonadati</taxon>
        <taxon>Pseudomonadota</taxon>
        <taxon>Alphaproteobacteria</taxon>
        <taxon>Sphingomonadales</taxon>
        <taxon>Sphingosinicellaceae</taxon>
        <taxon>Glacieibacterium</taxon>
    </lineage>
</organism>
<comment type="caution">
    <text evidence="2">The sequence shown here is derived from an EMBL/GenBank/DDBJ whole genome shotgun (WGS) entry which is preliminary data.</text>
</comment>
<gene>
    <name evidence="2" type="ORF">EUV02_08115</name>
</gene>
<feature type="transmembrane region" description="Helical" evidence="1">
    <location>
        <begin position="110"/>
        <end position="130"/>
    </location>
</feature>
<evidence type="ECO:0000313" key="3">
    <source>
        <dbReference type="Proteomes" id="UP000297737"/>
    </source>
</evidence>
<keyword evidence="1" id="KW-1133">Transmembrane helix</keyword>
<dbReference type="Proteomes" id="UP000297737">
    <property type="component" value="Unassembled WGS sequence"/>
</dbReference>
<accession>A0A4Y9EN73</accession>
<reference evidence="2 3" key="1">
    <citation type="submission" date="2019-02" db="EMBL/GenBank/DDBJ databases">
        <title>Polymorphobacter sp. isolated from the lake at the Tibet of China.</title>
        <authorList>
            <person name="Li A."/>
        </authorList>
    </citation>
    <scope>NUCLEOTIDE SEQUENCE [LARGE SCALE GENOMIC DNA]</scope>
    <source>
        <strain evidence="2 3">DJ1R-1</strain>
    </source>
</reference>